<comment type="caution">
    <text evidence="1">The sequence shown here is derived from an EMBL/GenBank/DDBJ whole genome shotgun (WGS) entry which is preliminary data.</text>
</comment>
<protein>
    <submittedName>
        <fullName evidence="1">Uncharacterized protein</fullName>
    </submittedName>
</protein>
<dbReference type="AlphaFoldDB" id="A0A811SC11"/>
<accession>A0A811SC11</accession>
<sequence length="68" mass="7906">MCAFCLLCQHNIERFNAYDGVANDHELVVVPGLEKRIEVSRAQAFWLFWEIPEFKKFADDVEQVFGQG</sequence>
<dbReference type="OrthoDB" id="10448711at2759"/>
<keyword evidence="2" id="KW-1185">Reference proteome</keyword>
<dbReference type="EMBL" id="CAJGYO010000019">
    <property type="protein sequence ID" value="CAD6339754.1"/>
    <property type="molecule type" value="Genomic_DNA"/>
</dbReference>
<evidence type="ECO:0000313" key="2">
    <source>
        <dbReference type="Proteomes" id="UP000604825"/>
    </source>
</evidence>
<proteinExistence type="predicted"/>
<name>A0A811SC11_9POAL</name>
<reference evidence="1" key="1">
    <citation type="submission" date="2020-10" db="EMBL/GenBank/DDBJ databases">
        <authorList>
            <person name="Han B."/>
            <person name="Lu T."/>
            <person name="Zhao Q."/>
            <person name="Huang X."/>
            <person name="Zhao Y."/>
        </authorList>
    </citation>
    <scope>NUCLEOTIDE SEQUENCE</scope>
</reference>
<evidence type="ECO:0000313" key="1">
    <source>
        <dbReference type="EMBL" id="CAD6339754.1"/>
    </source>
</evidence>
<organism evidence="1 2">
    <name type="scientific">Miscanthus lutarioriparius</name>
    <dbReference type="NCBI Taxonomy" id="422564"/>
    <lineage>
        <taxon>Eukaryota</taxon>
        <taxon>Viridiplantae</taxon>
        <taxon>Streptophyta</taxon>
        <taxon>Embryophyta</taxon>
        <taxon>Tracheophyta</taxon>
        <taxon>Spermatophyta</taxon>
        <taxon>Magnoliopsida</taxon>
        <taxon>Liliopsida</taxon>
        <taxon>Poales</taxon>
        <taxon>Poaceae</taxon>
        <taxon>PACMAD clade</taxon>
        <taxon>Panicoideae</taxon>
        <taxon>Andropogonodae</taxon>
        <taxon>Andropogoneae</taxon>
        <taxon>Saccharinae</taxon>
        <taxon>Miscanthus</taxon>
    </lineage>
</organism>
<gene>
    <name evidence="1" type="ORF">NCGR_LOCUS63852</name>
</gene>
<dbReference type="Proteomes" id="UP000604825">
    <property type="component" value="Unassembled WGS sequence"/>
</dbReference>